<proteinExistence type="predicted"/>
<dbReference type="AlphaFoldDB" id="T2IWA3"/>
<name>T2IWA3_CROWT</name>
<comment type="caution">
    <text evidence="1">The sequence shown here is derived from an EMBL/GenBank/DDBJ whole genome shotgun (WGS) entry which is preliminary data.</text>
</comment>
<dbReference type="RefSeq" id="WP_021833689.1">
    <property type="nucleotide sequence ID" value="NZ_CAQL01000925.1"/>
</dbReference>
<reference evidence="1 2" key="1">
    <citation type="submission" date="2013-01" db="EMBL/GenBank/DDBJ databases">
        <authorList>
            <person name="Bench S."/>
        </authorList>
    </citation>
    <scope>NUCLEOTIDE SEQUENCE [LARGE SCALE GENOMIC DNA]</scope>
    <source>
        <strain evidence="1 2">WH 0005</strain>
    </source>
</reference>
<reference evidence="1 2" key="2">
    <citation type="submission" date="2013-09" db="EMBL/GenBank/DDBJ databases">
        <title>Whole genome comparison of six Crocosphaera watsonii strains with differing phenotypes.</title>
        <authorList>
            <person name="Bench S.R."/>
            <person name="Heller P."/>
            <person name="Frank I."/>
            <person name="Arciniega M."/>
            <person name="Shilova I.N."/>
            <person name="Zehr J.P."/>
        </authorList>
    </citation>
    <scope>NUCLEOTIDE SEQUENCE [LARGE SCALE GENOMIC DNA]</scope>
    <source>
        <strain evidence="1 2">WH 0005</strain>
    </source>
</reference>
<dbReference type="Proteomes" id="UP000017981">
    <property type="component" value="Unassembled WGS sequence"/>
</dbReference>
<protein>
    <submittedName>
        <fullName evidence="1">Uncharacterized protein</fullName>
    </submittedName>
</protein>
<sequence>MSKHYLSLVLVEVPDHVEGTKYADWFRSVSVESVAIKNGLLEILFCDGTIKVFNEEETEDIFYELPEYLHDYLQSSGSIPNHELNKTYKEM</sequence>
<evidence type="ECO:0000313" key="1">
    <source>
        <dbReference type="EMBL" id="CCQ57941.1"/>
    </source>
</evidence>
<evidence type="ECO:0000313" key="2">
    <source>
        <dbReference type="Proteomes" id="UP000017981"/>
    </source>
</evidence>
<dbReference type="EMBL" id="CAQL01000925">
    <property type="protein sequence ID" value="CCQ57941.1"/>
    <property type="molecule type" value="Genomic_DNA"/>
</dbReference>
<gene>
    <name evidence="1" type="ORF">CWATWH0005_1149</name>
</gene>
<organism evidence="1 2">
    <name type="scientific">Crocosphaera watsonii WH 0005</name>
    <dbReference type="NCBI Taxonomy" id="423472"/>
    <lineage>
        <taxon>Bacteria</taxon>
        <taxon>Bacillati</taxon>
        <taxon>Cyanobacteriota</taxon>
        <taxon>Cyanophyceae</taxon>
        <taxon>Oscillatoriophycideae</taxon>
        <taxon>Chroococcales</taxon>
        <taxon>Aphanothecaceae</taxon>
        <taxon>Crocosphaera</taxon>
    </lineage>
</organism>
<accession>T2IWA3</accession>
<dbReference type="GeneID" id="88768917"/>